<dbReference type="SUPFAM" id="SSF48256">
    <property type="entry name" value="Citrate synthase"/>
    <property type="match status" value="1"/>
</dbReference>
<dbReference type="NCBIfam" id="NF010636">
    <property type="entry name" value="PRK14033.1"/>
    <property type="match status" value="1"/>
</dbReference>
<dbReference type="PANTHER" id="PTHR11739">
    <property type="entry name" value="CITRATE SYNTHASE"/>
    <property type="match status" value="1"/>
</dbReference>
<comment type="catalytic activity">
    <reaction evidence="5">
        <text>oxaloacetate + acetyl-CoA + H2O = citrate + CoA + H(+)</text>
        <dbReference type="Rhea" id="RHEA:16845"/>
        <dbReference type="ChEBI" id="CHEBI:15377"/>
        <dbReference type="ChEBI" id="CHEBI:15378"/>
        <dbReference type="ChEBI" id="CHEBI:16452"/>
        <dbReference type="ChEBI" id="CHEBI:16947"/>
        <dbReference type="ChEBI" id="CHEBI:57287"/>
        <dbReference type="ChEBI" id="CHEBI:57288"/>
        <dbReference type="EC" id="2.3.3.16"/>
    </reaction>
</comment>
<dbReference type="PANTHER" id="PTHR11739:SF4">
    <property type="entry name" value="CITRATE SYNTHASE, PEROXISOMAL"/>
    <property type="match status" value="1"/>
</dbReference>
<dbReference type="InterPro" id="IPR016142">
    <property type="entry name" value="Citrate_synth-like_lrg_a-sub"/>
</dbReference>
<sequence length="379" mass="42662">MSDQEIRKGLAGVVADYTAISKVNPETSSLLYQGYPVQELAENCSFEEVAYLLWHGELPDEQGREEFRNGCMANRDIDEDLIQVINFLPKDCHPMDVLRTAVSFLGTRDEHKFTPDADHIRKIGTQLLAKLPTVVATDIRRRQGKDYLAPSHDKSFAENFLWMVFGDDEGSPATIPSDIEAFEKSLILYAEHSFNASTFTARTVTSTQSDAWSAITAAIGALKGPLHGGANEFVMHNMVEVGSPDNAEAWTLNKLKNKELVMGFGHRVYKKGDSRVPTMEAAFKKLASEHPEKDSQKWVDIYDIMETTMYENTSIHIKPNLDFPSGPAYYILGFDIEFFTPLFVMARITGWIAHIIEQHENNSLIRPLSAYNGPEERHL</sequence>
<dbReference type="RefSeq" id="WP_095536455.1">
    <property type="nucleotide sequence ID" value="NZ_NSGO01000012.1"/>
</dbReference>
<accession>A0ABX4H710</accession>
<evidence type="ECO:0000256" key="6">
    <source>
        <dbReference type="PIRNR" id="PIRNR001369"/>
    </source>
</evidence>
<evidence type="ECO:0000313" key="8">
    <source>
        <dbReference type="EMBL" id="PAT05084.1"/>
    </source>
</evidence>
<reference evidence="8 9" key="1">
    <citation type="submission" date="2017-08" db="EMBL/GenBank/DDBJ databases">
        <title>Whole genome sequences of 6 clinical strains closest to Corynebacterium imitans.</title>
        <authorList>
            <person name="Bernier A.-M."/>
            <person name="Burdz T."/>
            <person name="Bernard K."/>
        </authorList>
    </citation>
    <scope>NUCLEOTIDE SEQUENCE [LARGE SCALE GENOMIC DNA]</scope>
    <source>
        <strain evidence="8 9">NML93-0607</strain>
    </source>
</reference>
<evidence type="ECO:0000256" key="1">
    <source>
        <dbReference type="ARBA" id="ARBA00005163"/>
    </source>
</evidence>
<dbReference type="NCBIfam" id="TIGR01800">
    <property type="entry name" value="cit_synth_II"/>
    <property type="match status" value="1"/>
</dbReference>
<dbReference type="Pfam" id="PF00285">
    <property type="entry name" value="Citrate_synt"/>
    <property type="match status" value="1"/>
</dbReference>
<organism evidence="8 9">
    <name type="scientific">Corynebacterium hadale</name>
    <dbReference type="NCBI Taxonomy" id="2026255"/>
    <lineage>
        <taxon>Bacteria</taxon>
        <taxon>Bacillati</taxon>
        <taxon>Actinomycetota</taxon>
        <taxon>Actinomycetes</taxon>
        <taxon>Mycobacteriales</taxon>
        <taxon>Corynebacteriaceae</taxon>
        <taxon>Corynebacterium</taxon>
    </lineage>
</organism>
<name>A0ABX4H710_9CORY</name>
<dbReference type="Gene3D" id="1.10.230.10">
    <property type="entry name" value="Cytochrome P450-Terp, domain 2"/>
    <property type="match status" value="1"/>
</dbReference>
<evidence type="ECO:0000256" key="5">
    <source>
        <dbReference type="ARBA" id="ARBA00049288"/>
    </source>
</evidence>
<dbReference type="Proteomes" id="UP000218281">
    <property type="component" value="Unassembled WGS sequence"/>
</dbReference>
<evidence type="ECO:0000256" key="4">
    <source>
        <dbReference type="ARBA" id="ARBA00022679"/>
    </source>
</evidence>
<dbReference type="Gene3D" id="1.10.580.10">
    <property type="entry name" value="Citrate Synthase, domain 1"/>
    <property type="match status" value="1"/>
</dbReference>
<dbReference type="EMBL" id="NSGO01000012">
    <property type="protein sequence ID" value="PAT05084.1"/>
    <property type="molecule type" value="Genomic_DNA"/>
</dbReference>
<evidence type="ECO:0000256" key="7">
    <source>
        <dbReference type="RuleBase" id="RU003406"/>
    </source>
</evidence>
<evidence type="ECO:0000256" key="3">
    <source>
        <dbReference type="ARBA" id="ARBA00022532"/>
    </source>
</evidence>
<evidence type="ECO:0000256" key="2">
    <source>
        <dbReference type="ARBA" id="ARBA00010566"/>
    </source>
</evidence>
<comment type="similarity">
    <text evidence="2 6 7">Belongs to the citrate synthase family.</text>
</comment>
<gene>
    <name evidence="8" type="ORF">CKJ81_11265</name>
</gene>
<dbReference type="InterPro" id="IPR016143">
    <property type="entry name" value="Citrate_synth-like_sm_a-sub"/>
</dbReference>
<dbReference type="InterPro" id="IPR002020">
    <property type="entry name" value="Citrate_synthase"/>
</dbReference>
<dbReference type="InterPro" id="IPR036969">
    <property type="entry name" value="Citrate_synthase_sf"/>
</dbReference>
<comment type="caution">
    <text evidence="8">The sequence shown here is derived from an EMBL/GenBank/DDBJ whole genome shotgun (WGS) entry which is preliminary data.</text>
</comment>
<keyword evidence="4 6" id="KW-0808">Transferase</keyword>
<protein>
    <recommendedName>
        <fullName evidence="6">Citrate synthase</fullName>
    </recommendedName>
</protein>
<dbReference type="PROSITE" id="PS00480">
    <property type="entry name" value="CITRATE_SYNTHASE"/>
    <property type="match status" value="1"/>
</dbReference>
<dbReference type="PRINTS" id="PR00143">
    <property type="entry name" value="CITRTSNTHASE"/>
</dbReference>
<keyword evidence="9" id="KW-1185">Reference proteome</keyword>
<keyword evidence="3" id="KW-0816">Tricarboxylic acid cycle</keyword>
<dbReference type="InterPro" id="IPR024176">
    <property type="entry name" value="Citrate_synthase_bac-typ"/>
</dbReference>
<dbReference type="PIRSF" id="PIRSF001369">
    <property type="entry name" value="Citrate_synth"/>
    <property type="match status" value="1"/>
</dbReference>
<dbReference type="InterPro" id="IPR011278">
    <property type="entry name" value="2-MeCitrate/Citrate_synth_II"/>
</dbReference>
<proteinExistence type="inferred from homology"/>
<comment type="pathway">
    <text evidence="1">Carbohydrate metabolism; tricarboxylic acid cycle.</text>
</comment>
<dbReference type="InterPro" id="IPR019810">
    <property type="entry name" value="Citrate_synthase_AS"/>
</dbReference>
<evidence type="ECO:0000313" key="9">
    <source>
        <dbReference type="Proteomes" id="UP000218281"/>
    </source>
</evidence>